<dbReference type="PANTHER" id="PTHR24414:SF199">
    <property type="entry name" value="F-BOX_KELCH-REPEAT PROTEIN SKIP6-LIKE"/>
    <property type="match status" value="1"/>
</dbReference>
<dbReference type="InterPro" id="IPR015915">
    <property type="entry name" value="Kelch-typ_b-propeller"/>
</dbReference>
<dbReference type="AlphaFoldDB" id="A0A5B6YX08"/>
<reference evidence="1" key="1">
    <citation type="submission" date="2019-08" db="EMBL/GenBank/DDBJ databases">
        <title>Reference gene set and small RNA set construction with multiple tissues from Davidia involucrata Baill.</title>
        <authorList>
            <person name="Yang H."/>
            <person name="Zhou C."/>
            <person name="Li G."/>
            <person name="Wang J."/>
            <person name="Gao P."/>
            <person name="Wang M."/>
            <person name="Wang R."/>
            <person name="Zhao Y."/>
        </authorList>
    </citation>
    <scope>NUCLEOTIDE SEQUENCE</scope>
    <source>
        <tissue evidence="1">Mixed with DoveR01_LX</tissue>
    </source>
</reference>
<dbReference type="Gene3D" id="2.120.10.80">
    <property type="entry name" value="Kelch-type beta propeller"/>
    <property type="match status" value="1"/>
</dbReference>
<dbReference type="SUPFAM" id="SSF117281">
    <property type="entry name" value="Kelch motif"/>
    <property type="match status" value="1"/>
</dbReference>
<protein>
    <recommendedName>
        <fullName evidence="2">F-box/kelch-repeat protein</fullName>
    </recommendedName>
</protein>
<dbReference type="InterPro" id="IPR006652">
    <property type="entry name" value="Kelch_1"/>
</dbReference>
<accession>A0A5B6YX08</accession>
<sequence length="379" mass="43334">MAYLYFYGFESDEMRWYGVNVCEEDIFKAANEVLMAGQETIPTTNTEDEENSERKRSSLLEVLYSVERPFGGLGLRIRPSAISAGVISYQSSCVALGPFIYCVGGLDVDHEPPILDQVHRLDTRRRSHPESESGWESCTPMNVARYCSKIAAIDGKLFVMGGTLEHMYGLDPVKWGECFDPITNKWQFLPPIPVEVDQDQISQWPVAVIAEDNKFVVCSNRNLLSFDVKSWSWTREDCRMFVSLLDRMKSDGKSIFRLRPAMAGSTMYWFDAGRMFLSVYAYDLIQKKCFSRRLGLEDFESEGDLLPDFMIPTLLHLHDEIFCLVWVDGFLHHETELWHIRCTKLKISKQEHTLSVGVESTQTYLVDGNGFTYLGAILV</sequence>
<organism evidence="1">
    <name type="scientific">Davidia involucrata</name>
    <name type="common">Dove tree</name>
    <dbReference type="NCBI Taxonomy" id="16924"/>
    <lineage>
        <taxon>Eukaryota</taxon>
        <taxon>Viridiplantae</taxon>
        <taxon>Streptophyta</taxon>
        <taxon>Embryophyta</taxon>
        <taxon>Tracheophyta</taxon>
        <taxon>Spermatophyta</taxon>
        <taxon>Magnoliopsida</taxon>
        <taxon>eudicotyledons</taxon>
        <taxon>Gunneridae</taxon>
        <taxon>Pentapetalae</taxon>
        <taxon>asterids</taxon>
        <taxon>Cornales</taxon>
        <taxon>Nyssaceae</taxon>
        <taxon>Davidia</taxon>
    </lineage>
</organism>
<gene>
    <name evidence="1" type="ORF">Din_005676</name>
</gene>
<evidence type="ECO:0008006" key="2">
    <source>
        <dbReference type="Google" id="ProtNLM"/>
    </source>
</evidence>
<proteinExistence type="predicted"/>
<dbReference type="Pfam" id="PF01344">
    <property type="entry name" value="Kelch_1"/>
    <property type="match status" value="1"/>
</dbReference>
<dbReference type="EMBL" id="GHES01005676">
    <property type="protein sequence ID" value="MPA36235.1"/>
    <property type="molecule type" value="Transcribed_RNA"/>
</dbReference>
<evidence type="ECO:0000313" key="1">
    <source>
        <dbReference type="EMBL" id="MPA36235.1"/>
    </source>
</evidence>
<dbReference type="PANTHER" id="PTHR24414">
    <property type="entry name" value="F-BOX/KELCH-REPEAT PROTEIN SKIP4"/>
    <property type="match status" value="1"/>
</dbReference>
<name>A0A5B6YX08_DAVIN</name>
<dbReference type="InterPro" id="IPR050354">
    <property type="entry name" value="F-box/kelch-repeat_ARATH"/>
</dbReference>